<sequence>MDVILDVLGGNSFSIEVGPFDTVLHVKEKVQKIHHIPVSYQTFVFHGEILPDDLQLSSSQLRRGYRINLLVTAPDFQNLAPPPPPLPLGTPEFPPSSHLNPLADYCDQLFGSSTQVMPMPSNRNVFQELMPPPMRMTLKVKVPTILDRIPIEMECEDTVRKLKEKILALDNLRGIPVERIALQSHSARVELLNHQVLQDCCSVPENNEIDVLVKPQKLAVTVMPMLTGMKILIKVNPADNVAALRQELNECRKAFRFRLPENGGYFFVHKQKVLREEESFQFHGIRQGDTIETIDGFITDAVAQNPPAPTPTFGTPEFPPSLNLKTLPQDHQDPSGFGKLQFPSSTQVTPMQQMPPPQLPSLGPPRVTVNVKLPKSKDRIPIEMAENDVVGKLKKKIVALKDMQGVAVDRIVLYPGLTRGGMWNPNIDVFLKWSVPVTRGSSSVSRKQMVVLMPLHSNLANVVVEVNPMDNVSSVLKNQMKKLEEKLMFRLAQYGTYFFLYKEEVMNQQETFEWHGVRDGDSIRVFVGYVTDSIPLLHVAENRKYRYFVLHS</sequence>
<reference evidence="3 4" key="1">
    <citation type="submission" date="2018-09" db="EMBL/GenBank/DDBJ databases">
        <title>A high-quality reference genome of wild soybean provides a powerful tool to mine soybean genomes.</title>
        <authorList>
            <person name="Xie M."/>
            <person name="Chung C.Y.L."/>
            <person name="Li M.-W."/>
            <person name="Wong F.-L."/>
            <person name="Chan T.-F."/>
            <person name="Lam H.-M."/>
        </authorList>
    </citation>
    <scope>NUCLEOTIDE SEQUENCE [LARGE SCALE GENOMIC DNA]</scope>
    <source>
        <strain evidence="4">cv. W05</strain>
        <tissue evidence="3">Hypocotyl of etiolated seedlings</tissue>
    </source>
</reference>
<dbReference type="PANTHER" id="PTHR10621:SF38">
    <property type="entry name" value="UBIQUITIN DOMAIN-CONTAINING PROTEIN 7SL RNA1-RELATED"/>
    <property type="match status" value="1"/>
</dbReference>
<feature type="domain" description="Ubiquitin-like" evidence="2">
    <location>
        <begin position="1"/>
        <end position="72"/>
    </location>
</feature>
<gene>
    <name evidence="3" type="ORF">D0Y65_028091</name>
</gene>
<organism evidence="3 4">
    <name type="scientific">Glycine soja</name>
    <name type="common">Wild soybean</name>
    <dbReference type="NCBI Taxonomy" id="3848"/>
    <lineage>
        <taxon>Eukaryota</taxon>
        <taxon>Viridiplantae</taxon>
        <taxon>Streptophyta</taxon>
        <taxon>Embryophyta</taxon>
        <taxon>Tracheophyta</taxon>
        <taxon>Spermatophyta</taxon>
        <taxon>Magnoliopsida</taxon>
        <taxon>eudicotyledons</taxon>
        <taxon>Gunneridae</taxon>
        <taxon>Pentapetalae</taxon>
        <taxon>rosids</taxon>
        <taxon>fabids</taxon>
        <taxon>Fabales</taxon>
        <taxon>Fabaceae</taxon>
        <taxon>Papilionoideae</taxon>
        <taxon>50 kb inversion clade</taxon>
        <taxon>NPAAA clade</taxon>
        <taxon>indigoferoid/millettioid clade</taxon>
        <taxon>Phaseoleae</taxon>
        <taxon>Glycine</taxon>
        <taxon>Glycine subgen. Soja</taxon>
    </lineage>
</organism>
<dbReference type="Gene3D" id="3.10.20.90">
    <property type="entry name" value="Phosphatidylinositol 3-kinase Catalytic Subunit, Chain A, domain 1"/>
    <property type="match status" value="2"/>
</dbReference>
<evidence type="ECO:0000256" key="1">
    <source>
        <dbReference type="SAM" id="MobiDB-lite"/>
    </source>
</evidence>
<dbReference type="GO" id="GO:0070628">
    <property type="term" value="F:proteasome binding"/>
    <property type="evidence" value="ECO:0007669"/>
    <property type="project" value="TreeGrafter"/>
</dbReference>
<dbReference type="InterPro" id="IPR029071">
    <property type="entry name" value="Ubiquitin-like_domsf"/>
</dbReference>
<proteinExistence type="predicted"/>
<dbReference type="GO" id="GO:0043161">
    <property type="term" value="P:proteasome-mediated ubiquitin-dependent protein catabolic process"/>
    <property type="evidence" value="ECO:0007669"/>
    <property type="project" value="TreeGrafter"/>
</dbReference>
<dbReference type="SUPFAM" id="SSF54236">
    <property type="entry name" value="Ubiquitin-like"/>
    <property type="match status" value="3"/>
</dbReference>
<dbReference type="GO" id="GO:0005829">
    <property type="term" value="C:cytosol"/>
    <property type="evidence" value="ECO:0007669"/>
    <property type="project" value="TreeGrafter"/>
</dbReference>
<dbReference type="Proteomes" id="UP000289340">
    <property type="component" value="Chromosome 10"/>
</dbReference>
<protein>
    <recommendedName>
        <fullName evidence="2">Ubiquitin-like domain-containing protein</fullName>
    </recommendedName>
</protein>
<dbReference type="AlphaFoldDB" id="A0A445ISW5"/>
<dbReference type="SMART" id="SM00213">
    <property type="entry name" value="UBQ"/>
    <property type="match status" value="2"/>
</dbReference>
<keyword evidence="4" id="KW-1185">Reference proteome</keyword>
<dbReference type="GO" id="GO:0031593">
    <property type="term" value="F:polyubiquitin modification-dependent protein binding"/>
    <property type="evidence" value="ECO:0007669"/>
    <property type="project" value="TreeGrafter"/>
</dbReference>
<evidence type="ECO:0000313" key="4">
    <source>
        <dbReference type="Proteomes" id="UP000289340"/>
    </source>
</evidence>
<dbReference type="GO" id="GO:0005654">
    <property type="term" value="C:nucleoplasm"/>
    <property type="evidence" value="ECO:0007669"/>
    <property type="project" value="TreeGrafter"/>
</dbReference>
<accession>A0A445ISW5</accession>
<evidence type="ECO:0000313" key="3">
    <source>
        <dbReference type="EMBL" id="RZB89064.1"/>
    </source>
</evidence>
<evidence type="ECO:0000259" key="2">
    <source>
        <dbReference type="PROSITE" id="PS50053"/>
    </source>
</evidence>
<name>A0A445ISW5_GLYSO</name>
<dbReference type="PROSITE" id="PS50053">
    <property type="entry name" value="UBIQUITIN_2"/>
    <property type="match status" value="1"/>
</dbReference>
<dbReference type="PANTHER" id="PTHR10621">
    <property type="entry name" value="UV EXCISION REPAIR PROTEIN RAD23"/>
    <property type="match status" value="1"/>
</dbReference>
<feature type="compositionally biased region" description="Pro residues" evidence="1">
    <location>
        <begin position="353"/>
        <end position="363"/>
    </location>
</feature>
<feature type="region of interest" description="Disordered" evidence="1">
    <location>
        <begin position="303"/>
        <end position="365"/>
    </location>
</feature>
<dbReference type="InterPro" id="IPR000626">
    <property type="entry name" value="Ubiquitin-like_dom"/>
</dbReference>
<dbReference type="Pfam" id="PF00240">
    <property type="entry name" value="ubiquitin"/>
    <property type="match status" value="1"/>
</dbReference>
<comment type="caution">
    <text evidence="3">The sequence shown here is derived from an EMBL/GenBank/DDBJ whole genome shotgun (WGS) entry which is preliminary data.</text>
</comment>
<dbReference type="GO" id="GO:0043130">
    <property type="term" value="F:ubiquitin binding"/>
    <property type="evidence" value="ECO:0007669"/>
    <property type="project" value="TreeGrafter"/>
</dbReference>
<dbReference type="EMBL" id="QZWG01000010">
    <property type="protein sequence ID" value="RZB89064.1"/>
    <property type="molecule type" value="Genomic_DNA"/>
</dbReference>